<dbReference type="Proteomes" id="UP000594263">
    <property type="component" value="Unplaced"/>
</dbReference>
<dbReference type="SUPFAM" id="SSF57850">
    <property type="entry name" value="RING/U-box"/>
    <property type="match status" value="1"/>
</dbReference>
<dbReference type="PANTHER" id="PTHR45931:SF3">
    <property type="entry name" value="RING ZINC FINGER-CONTAINING PROTEIN"/>
    <property type="match status" value="1"/>
</dbReference>
<accession>A0A7N0U1U7</accession>
<dbReference type="GO" id="GO:0061630">
    <property type="term" value="F:ubiquitin protein ligase activity"/>
    <property type="evidence" value="ECO:0007669"/>
    <property type="project" value="TreeGrafter"/>
</dbReference>
<sequence>MASSYSYYQQRQRQRQRQRQLMLYNASSSPNSQFTSINTMPFILTEETMVFDAISPGNIVRSRRPLIYSDETVIFDAVSANNIVNSPFIHSEETMMFDAISASNVVHSRRPRPTPTRTTPLINLQRVKLNGKSVDNGACAICLDEFAAAGERSSVMRTPCSHLFHEKCIKKWLEKKPNCPLCRSRMAA</sequence>
<dbReference type="Gene3D" id="3.30.40.10">
    <property type="entry name" value="Zinc/RING finger domain, C3HC4 (zinc finger)"/>
    <property type="match status" value="1"/>
</dbReference>
<reference evidence="6" key="1">
    <citation type="submission" date="2021-01" db="UniProtKB">
        <authorList>
            <consortium name="EnsemblPlants"/>
        </authorList>
    </citation>
    <scope>IDENTIFICATION</scope>
</reference>
<dbReference type="PROSITE" id="PS50089">
    <property type="entry name" value="ZF_RING_2"/>
    <property type="match status" value="1"/>
</dbReference>
<dbReference type="Gramene" id="Kaladp0050s0342.1.v1.1">
    <property type="protein sequence ID" value="Kaladp0050s0342.1.v1.1.CDS.1"/>
    <property type="gene ID" value="Kaladp0050s0342.v1.1"/>
</dbReference>
<feature type="domain" description="RING-type" evidence="5">
    <location>
        <begin position="139"/>
        <end position="183"/>
    </location>
</feature>
<evidence type="ECO:0000313" key="7">
    <source>
        <dbReference type="Proteomes" id="UP000594263"/>
    </source>
</evidence>
<dbReference type="SMART" id="SM00744">
    <property type="entry name" value="RINGv"/>
    <property type="match status" value="1"/>
</dbReference>
<keyword evidence="7" id="KW-1185">Reference proteome</keyword>
<evidence type="ECO:0000256" key="2">
    <source>
        <dbReference type="ARBA" id="ARBA00022771"/>
    </source>
</evidence>
<keyword evidence="1" id="KW-0479">Metal-binding</keyword>
<keyword evidence="2 4" id="KW-0863">Zinc-finger</keyword>
<dbReference type="SMART" id="SM00184">
    <property type="entry name" value="RING"/>
    <property type="match status" value="1"/>
</dbReference>
<evidence type="ECO:0000313" key="6">
    <source>
        <dbReference type="EnsemblPlants" id="Kaladp0050s0342.1.v1.1.CDS.1"/>
    </source>
</evidence>
<dbReference type="GO" id="GO:0005634">
    <property type="term" value="C:nucleus"/>
    <property type="evidence" value="ECO:0007669"/>
    <property type="project" value="TreeGrafter"/>
</dbReference>
<dbReference type="InterPro" id="IPR011016">
    <property type="entry name" value="Znf_RING-CH"/>
</dbReference>
<keyword evidence="3" id="KW-0862">Zinc</keyword>
<organism evidence="6 7">
    <name type="scientific">Kalanchoe fedtschenkoi</name>
    <name type="common">Lavender scallops</name>
    <name type="synonym">South American air plant</name>
    <dbReference type="NCBI Taxonomy" id="63787"/>
    <lineage>
        <taxon>Eukaryota</taxon>
        <taxon>Viridiplantae</taxon>
        <taxon>Streptophyta</taxon>
        <taxon>Embryophyta</taxon>
        <taxon>Tracheophyta</taxon>
        <taxon>Spermatophyta</taxon>
        <taxon>Magnoliopsida</taxon>
        <taxon>eudicotyledons</taxon>
        <taxon>Gunneridae</taxon>
        <taxon>Pentapetalae</taxon>
        <taxon>Saxifragales</taxon>
        <taxon>Crassulaceae</taxon>
        <taxon>Kalanchoe</taxon>
    </lineage>
</organism>
<dbReference type="GO" id="GO:0008270">
    <property type="term" value="F:zinc ion binding"/>
    <property type="evidence" value="ECO:0007669"/>
    <property type="project" value="UniProtKB-KW"/>
</dbReference>
<evidence type="ECO:0000256" key="4">
    <source>
        <dbReference type="PROSITE-ProRule" id="PRU00175"/>
    </source>
</evidence>
<dbReference type="InterPro" id="IPR001841">
    <property type="entry name" value="Znf_RING"/>
</dbReference>
<dbReference type="InterPro" id="IPR013083">
    <property type="entry name" value="Znf_RING/FYVE/PHD"/>
</dbReference>
<evidence type="ECO:0000256" key="1">
    <source>
        <dbReference type="ARBA" id="ARBA00022723"/>
    </source>
</evidence>
<dbReference type="Pfam" id="PF13639">
    <property type="entry name" value="zf-RING_2"/>
    <property type="match status" value="1"/>
</dbReference>
<dbReference type="PANTHER" id="PTHR45931">
    <property type="entry name" value="SI:CH211-59O9.10"/>
    <property type="match status" value="1"/>
</dbReference>
<dbReference type="GO" id="GO:0006511">
    <property type="term" value="P:ubiquitin-dependent protein catabolic process"/>
    <property type="evidence" value="ECO:0007669"/>
    <property type="project" value="TreeGrafter"/>
</dbReference>
<dbReference type="CDD" id="cd16454">
    <property type="entry name" value="RING-H2_PA-TM-RING"/>
    <property type="match status" value="1"/>
</dbReference>
<protein>
    <recommendedName>
        <fullName evidence="5">RING-type domain-containing protein</fullName>
    </recommendedName>
</protein>
<evidence type="ECO:0000259" key="5">
    <source>
        <dbReference type="PROSITE" id="PS50089"/>
    </source>
</evidence>
<name>A0A7N0U1U7_KALFE</name>
<evidence type="ECO:0000256" key="3">
    <source>
        <dbReference type="ARBA" id="ARBA00022833"/>
    </source>
</evidence>
<proteinExistence type="predicted"/>
<dbReference type="InterPro" id="IPR051834">
    <property type="entry name" value="RING_finger_E3_ligase"/>
</dbReference>
<dbReference type="EnsemblPlants" id="Kaladp0050s0342.1.v1.1">
    <property type="protein sequence ID" value="Kaladp0050s0342.1.v1.1.CDS.1"/>
    <property type="gene ID" value="Kaladp0050s0342.v1.1"/>
</dbReference>
<dbReference type="AlphaFoldDB" id="A0A7N0U1U7"/>